<dbReference type="Gene3D" id="1.10.720.30">
    <property type="entry name" value="SAP domain"/>
    <property type="match status" value="1"/>
</dbReference>
<dbReference type="InterPro" id="IPR036869">
    <property type="entry name" value="J_dom_sf"/>
</dbReference>
<dbReference type="Pfam" id="PF10208">
    <property type="entry name" value="ARMET_C"/>
    <property type="match status" value="1"/>
</dbReference>
<dbReference type="GO" id="GO:0051787">
    <property type="term" value="F:misfolded protein binding"/>
    <property type="evidence" value="ECO:0007669"/>
    <property type="project" value="TreeGrafter"/>
</dbReference>
<dbReference type="CDD" id="cd06257">
    <property type="entry name" value="DnaJ"/>
    <property type="match status" value="1"/>
</dbReference>
<evidence type="ECO:0000256" key="3">
    <source>
        <dbReference type="ARBA" id="ARBA00020921"/>
    </source>
</evidence>
<keyword evidence="11" id="KW-1185">Reference proteome</keyword>
<dbReference type="InterPro" id="IPR036249">
    <property type="entry name" value="Thioredoxin-like_sf"/>
</dbReference>
<dbReference type="InterPro" id="IPR018253">
    <property type="entry name" value="DnaJ_domain_CS"/>
</dbReference>
<dbReference type="InterPro" id="IPR001623">
    <property type="entry name" value="DnaJ_domain"/>
</dbReference>
<dbReference type="PANTHER" id="PTHR44340">
    <property type="entry name" value="DNAJ HOMOLOG SUBFAMILY C MEMBER 10"/>
    <property type="match status" value="1"/>
</dbReference>
<evidence type="ECO:0000256" key="4">
    <source>
        <dbReference type="ARBA" id="ARBA00023006"/>
    </source>
</evidence>
<organism evidence="10 11">
    <name type="scientific">[Myrmecia] bisecta</name>
    <dbReference type="NCBI Taxonomy" id="41462"/>
    <lineage>
        <taxon>Eukaryota</taxon>
        <taxon>Viridiplantae</taxon>
        <taxon>Chlorophyta</taxon>
        <taxon>core chlorophytes</taxon>
        <taxon>Trebouxiophyceae</taxon>
        <taxon>Trebouxiales</taxon>
        <taxon>Trebouxiaceae</taxon>
        <taxon>Myrmecia</taxon>
    </lineage>
</organism>
<dbReference type="SUPFAM" id="SSF46565">
    <property type="entry name" value="Chaperone J-domain"/>
    <property type="match status" value="1"/>
</dbReference>
<proteinExistence type="predicted"/>
<keyword evidence="7" id="KW-0732">Signal</keyword>
<dbReference type="InterPro" id="IPR013766">
    <property type="entry name" value="Thioredoxin_domain"/>
</dbReference>
<evidence type="ECO:0000313" key="10">
    <source>
        <dbReference type="EMBL" id="KAK9816828.1"/>
    </source>
</evidence>
<dbReference type="Gene3D" id="1.10.287.110">
    <property type="entry name" value="DnaJ domain"/>
    <property type="match status" value="1"/>
</dbReference>
<dbReference type="PRINTS" id="PR00421">
    <property type="entry name" value="THIOREDOXIN"/>
</dbReference>
<dbReference type="InterPro" id="IPR017937">
    <property type="entry name" value="Thioredoxin_CS"/>
</dbReference>
<feature type="signal peptide" evidence="7">
    <location>
        <begin position="1"/>
        <end position="22"/>
    </location>
</feature>
<dbReference type="GO" id="GO:0015035">
    <property type="term" value="F:protein-disulfide reductase activity"/>
    <property type="evidence" value="ECO:0007669"/>
    <property type="project" value="TreeGrafter"/>
</dbReference>
<dbReference type="InterPro" id="IPR052460">
    <property type="entry name" value="ER_disulfide_reductase"/>
</dbReference>
<sequence>MLGKPKLSLLLVFLLLLLSVHAVRDRKYYDILGVEVDADDRTIKKNYRKQALKWHPDRNPDAKEKAEAKFREIAAAYETLSDPEKRKLYDQFGEEALKGAAGAGGPGGPGGPGGGTFHFQGDPYEMFNAFFGGGGAGAGGGQRRVKINIGGMNSGGGMGGMGAGLGDILGGMGGLGDLLGGLGGGMGGMGGGPGMAGMFGNMGGRGGSGDGWVFLIEFYAPWCGHCRQLAPKWSKLAEALKGVVKVAAVNCDAHSELCAQHGVKGYPTVKAFVSGRLVDYNGDRSASSLKDWALSLLPSKVRTLNRPAQLPDFFQLCSPAAKPAKGAKGAKDERASGNACVLLFTAKSDTSPLYKSLSGQFAGKLAFGEVRTSNKELSDQFGVTSYPCLLVVCNGDADTMERYQGDFKSEPIGRFLQQFADGRRCSQVMKLDPHADYSKMRVAQLKQLLKDRGIVCRDCVEKDDYVKRVQELARQPTAKS</sequence>
<accession>A0AAW1Q3E5</accession>
<dbReference type="GO" id="GO:0006914">
    <property type="term" value="P:autophagy"/>
    <property type="evidence" value="ECO:0007669"/>
    <property type="project" value="UniProtKB-KW"/>
</dbReference>
<dbReference type="SUPFAM" id="SSF68906">
    <property type="entry name" value="SAP domain"/>
    <property type="match status" value="1"/>
</dbReference>
<evidence type="ECO:0000256" key="5">
    <source>
        <dbReference type="ARBA" id="ARBA00035002"/>
    </source>
</evidence>
<evidence type="ECO:0000256" key="6">
    <source>
        <dbReference type="ARBA" id="ARBA00035043"/>
    </source>
</evidence>
<dbReference type="PROSITE" id="PS51352">
    <property type="entry name" value="THIOREDOXIN_2"/>
    <property type="match status" value="1"/>
</dbReference>
<dbReference type="PROSITE" id="PS50076">
    <property type="entry name" value="DNAJ_2"/>
    <property type="match status" value="1"/>
</dbReference>
<dbReference type="SMART" id="SM00271">
    <property type="entry name" value="DnaJ"/>
    <property type="match status" value="1"/>
</dbReference>
<name>A0AAW1Q3E5_9CHLO</name>
<comment type="function">
    <text evidence="5">Plays an important role in regulating the size of autophagosomes during the formation process.</text>
</comment>
<evidence type="ECO:0000256" key="2">
    <source>
        <dbReference type="ARBA" id="ARBA00020920"/>
    </source>
</evidence>
<reference evidence="10 11" key="1">
    <citation type="journal article" date="2024" name="Nat. Commun.">
        <title>Phylogenomics reveals the evolutionary origins of lichenization in chlorophyte algae.</title>
        <authorList>
            <person name="Puginier C."/>
            <person name="Libourel C."/>
            <person name="Otte J."/>
            <person name="Skaloud P."/>
            <person name="Haon M."/>
            <person name="Grisel S."/>
            <person name="Petersen M."/>
            <person name="Berrin J.G."/>
            <person name="Delaux P.M."/>
            <person name="Dal Grande F."/>
            <person name="Keller J."/>
        </authorList>
    </citation>
    <scope>NUCLEOTIDE SEQUENCE [LARGE SCALE GENOMIC DNA]</scope>
    <source>
        <strain evidence="10 11">SAG 2043</strain>
    </source>
</reference>
<dbReference type="Gene3D" id="3.40.30.10">
    <property type="entry name" value="Glutaredoxin"/>
    <property type="match status" value="2"/>
</dbReference>
<dbReference type="AlphaFoldDB" id="A0AAW1Q3E5"/>
<dbReference type="PANTHER" id="PTHR44340:SF1">
    <property type="entry name" value="DNAJ HOMOLOG SUBFAMILY C MEMBER 10"/>
    <property type="match status" value="1"/>
</dbReference>
<comment type="subcellular location">
    <subcellularLocation>
        <location evidence="1">Endoplasmic reticulum membrane</location>
        <topology evidence="1">Single-pass type IV membrane protein</topology>
    </subcellularLocation>
</comment>
<keyword evidence="4" id="KW-0072">Autophagy</keyword>
<dbReference type="InterPro" id="IPR036361">
    <property type="entry name" value="SAP_dom_sf"/>
</dbReference>
<dbReference type="SUPFAM" id="SSF52833">
    <property type="entry name" value="Thioredoxin-like"/>
    <property type="match status" value="2"/>
</dbReference>
<dbReference type="EMBL" id="JALJOR010000005">
    <property type="protein sequence ID" value="KAK9816828.1"/>
    <property type="molecule type" value="Genomic_DNA"/>
</dbReference>
<dbReference type="Proteomes" id="UP001489004">
    <property type="component" value="Unassembled WGS sequence"/>
</dbReference>
<evidence type="ECO:0000313" key="11">
    <source>
        <dbReference type="Proteomes" id="UP001489004"/>
    </source>
</evidence>
<evidence type="ECO:0000256" key="7">
    <source>
        <dbReference type="SAM" id="SignalP"/>
    </source>
</evidence>
<gene>
    <name evidence="10" type="ORF">WJX72_005531</name>
</gene>
<evidence type="ECO:0000259" key="9">
    <source>
        <dbReference type="PROSITE" id="PS51352"/>
    </source>
</evidence>
<dbReference type="InterPro" id="IPR019345">
    <property type="entry name" value="ARMET_C"/>
</dbReference>
<dbReference type="Pfam" id="PF00226">
    <property type="entry name" value="DnaJ"/>
    <property type="match status" value="1"/>
</dbReference>
<protein>
    <recommendedName>
        <fullName evidence="2">DnaJ homolog subfamily C member 10</fullName>
    </recommendedName>
    <alternativeName>
        <fullName evidence="3">DnaJ homolog subfamily C member 16</fullName>
    </alternativeName>
    <alternativeName>
        <fullName evidence="6">Endoplasmic reticulum DNA J domain-containing protein 8</fullName>
    </alternativeName>
</protein>
<dbReference type="PRINTS" id="PR00625">
    <property type="entry name" value="JDOMAIN"/>
</dbReference>
<evidence type="ECO:0000256" key="1">
    <source>
        <dbReference type="ARBA" id="ARBA00004163"/>
    </source>
</evidence>
<dbReference type="GO" id="GO:0005789">
    <property type="term" value="C:endoplasmic reticulum membrane"/>
    <property type="evidence" value="ECO:0007669"/>
    <property type="project" value="UniProtKB-SubCell"/>
</dbReference>
<dbReference type="GO" id="GO:0016671">
    <property type="term" value="F:oxidoreductase activity, acting on a sulfur group of donors, disulfide as acceptor"/>
    <property type="evidence" value="ECO:0007669"/>
    <property type="project" value="TreeGrafter"/>
</dbReference>
<feature type="domain" description="Thioredoxin" evidence="9">
    <location>
        <begin position="188"/>
        <end position="298"/>
    </location>
</feature>
<dbReference type="GO" id="GO:0036498">
    <property type="term" value="P:IRE1-mediated unfolded protein response"/>
    <property type="evidence" value="ECO:0007669"/>
    <property type="project" value="TreeGrafter"/>
</dbReference>
<dbReference type="PROSITE" id="PS00636">
    <property type="entry name" value="DNAJ_1"/>
    <property type="match status" value="1"/>
</dbReference>
<dbReference type="Pfam" id="PF00085">
    <property type="entry name" value="Thioredoxin"/>
    <property type="match status" value="1"/>
</dbReference>
<dbReference type="GO" id="GO:0005788">
    <property type="term" value="C:endoplasmic reticulum lumen"/>
    <property type="evidence" value="ECO:0007669"/>
    <property type="project" value="TreeGrafter"/>
</dbReference>
<evidence type="ECO:0000259" key="8">
    <source>
        <dbReference type="PROSITE" id="PS50076"/>
    </source>
</evidence>
<dbReference type="PROSITE" id="PS00194">
    <property type="entry name" value="THIOREDOXIN_1"/>
    <property type="match status" value="1"/>
</dbReference>
<feature type="domain" description="J" evidence="8">
    <location>
        <begin position="27"/>
        <end position="93"/>
    </location>
</feature>
<comment type="caution">
    <text evidence="10">The sequence shown here is derived from an EMBL/GenBank/DDBJ whole genome shotgun (WGS) entry which is preliminary data.</text>
</comment>
<feature type="chain" id="PRO_5043318127" description="DnaJ homolog subfamily C member 10" evidence="7">
    <location>
        <begin position="23"/>
        <end position="480"/>
    </location>
</feature>